<feature type="compositionally biased region" description="Gly residues" evidence="9">
    <location>
        <begin position="837"/>
        <end position="868"/>
    </location>
</feature>
<dbReference type="EC" id="2.4.-.-" evidence="13"/>
<feature type="transmembrane region" description="Helical" evidence="10">
    <location>
        <begin position="137"/>
        <end position="160"/>
    </location>
</feature>
<organism evidence="13 14">
    <name type="scientific">Streptomyces nogalater</name>
    <dbReference type="NCBI Taxonomy" id="38314"/>
    <lineage>
        <taxon>Bacteria</taxon>
        <taxon>Bacillati</taxon>
        <taxon>Actinomycetota</taxon>
        <taxon>Actinomycetes</taxon>
        <taxon>Kitasatosporales</taxon>
        <taxon>Streptomycetaceae</taxon>
        <taxon>Streptomyces</taxon>
    </lineage>
</organism>
<dbReference type="Proteomes" id="UP001596065">
    <property type="component" value="Unassembled WGS sequence"/>
</dbReference>
<evidence type="ECO:0000256" key="5">
    <source>
        <dbReference type="ARBA" id="ARBA00022801"/>
    </source>
</evidence>
<dbReference type="EMBL" id="JBHSOE010000018">
    <property type="protein sequence ID" value="MFC5656504.1"/>
    <property type="molecule type" value="Genomic_DNA"/>
</dbReference>
<proteinExistence type="predicted"/>
<evidence type="ECO:0000313" key="14">
    <source>
        <dbReference type="Proteomes" id="UP001596065"/>
    </source>
</evidence>
<feature type="region of interest" description="Disordered" evidence="9">
    <location>
        <begin position="777"/>
        <end position="905"/>
    </location>
</feature>
<dbReference type="Gene3D" id="3.40.710.10">
    <property type="entry name" value="DD-peptidase/beta-lactamase superfamily"/>
    <property type="match status" value="1"/>
</dbReference>
<comment type="catalytic activity">
    <reaction evidence="8">
        <text>[GlcNAc-(1-&gt;4)-Mur2Ac(oyl-L-Ala-gamma-D-Glu-L-Lys-D-Ala-D-Ala)](n)-di-trans,octa-cis-undecaprenyl diphosphate + beta-D-GlcNAc-(1-&gt;4)-Mur2Ac(oyl-L-Ala-gamma-D-Glu-L-Lys-D-Ala-D-Ala)-di-trans,octa-cis-undecaprenyl diphosphate = [GlcNAc-(1-&gt;4)-Mur2Ac(oyl-L-Ala-gamma-D-Glu-L-Lys-D-Ala-D-Ala)](n+1)-di-trans,octa-cis-undecaprenyl diphosphate + di-trans,octa-cis-undecaprenyl diphosphate + H(+)</text>
        <dbReference type="Rhea" id="RHEA:23708"/>
        <dbReference type="Rhea" id="RHEA-COMP:9602"/>
        <dbReference type="Rhea" id="RHEA-COMP:9603"/>
        <dbReference type="ChEBI" id="CHEBI:15378"/>
        <dbReference type="ChEBI" id="CHEBI:58405"/>
        <dbReference type="ChEBI" id="CHEBI:60033"/>
        <dbReference type="ChEBI" id="CHEBI:78435"/>
        <dbReference type="EC" id="2.4.99.28"/>
    </reaction>
</comment>
<evidence type="ECO:0000256" key="4">
    <source>
        <dbReference type="ARBA" id="ARBA00022679"/>
    </source>
</evidence>
<keyword evidence="14" id="KW-1185">Reference proteome</keyword>
<gene>
    <name evidence="13" type="ORF">ACFP3J_13530</name>
</gene>
<evidence type="ECO:0000256" key="8">
    <source>
        <dbReference type="ARBA" id="ARBA00049902"/>
    </source>
</evidence>
<keyword evidence="6" id="KW-0511">Multifunctional enzyme</keyword>
<feature type="region of interest" description="Disordered" evidence="9">
    <location>
        <begin position="1"/>
        <end position="120"/>
    </location>
</feature>
<dbReference type="InterPro" id="IPR023346">
    <property type="entry name" value="Lysozyme-like_dom_sf"/>
</dbReference>
<protein>
    <submittedName>
        <fullName evidence="13">Transglycosylase domain-containing protein</fullName>
        <ecNumber evidence="13">2.4.-.-</ecNumber>
    </submittedName>
</protein>
<dbReference type="Gene3D" id="1.10.3810.10">
    <property type="entry name" value="Biosynthetic peptidoglycan transglycosylase-like"/>
    <property type="match status" value="1"/>
</dbReference>
<keyword evidence="3 13" id="KW-0328">Glycosyltransferase</keyword>
<dbReference type="InterPro" id="IPR036950">
    <property type="entry name" value="PBP_transglycosylase"/>
</dbReference>
<evidence type="ECO:0000256" key="3">
    <source>
        <dbReference type="ARBA" id="ARBA00022676"/>
    </source>
</evidence>
<evidence type="ECO:0000256" key="7">
    <source>
        <dbReference type="ARBA" id="ARBA00034000"/>
    </source>
</evidence>
<feature type="domain" description="Glycosyl transferase family 51" evidence="12">
    <location>
        <begin position="186"/>
        <end position="367"/>
    </location>
</feature>
<feature type="compositionally biased region" description="Basic and acidic residues" evidence="9">
    <location>
        <begin position="59"/>
        <end position="72"/>
    </location>
</feature>
<dbReference type="PANTHER" id="PTHR32282">
    <property type="entry name" value="BINDING PROTEIN TRANSPEPTIDASE, PUTATIVE-RELATED"/>
    <property type="match status" value="1"/>
</dbReference>
<dbReference type="RefSeq" id="WP_344346979.1">
    <property type="nucleotide sequence ID" value="NZ_BAAASM010000006.1"/>
</dbReference>
<feature type="domain" description="Penicillin-binding protein transpeptidase" evidence="11">
    <location>
        <begin position="472"/>
        <end position="736"/>
    </location>
</feature>
<dbReference type="Pfam" id="PF00912">
    <property type="entry name" value="Transgly"/>
    <property type="match status" value="1"/>
</dbReference>
<accession>A0ABW0WHT3</accession>
<dbReference type="InterPro" id="IPR001460">
    <property type="entry name" value="PCN-bd_Tpept"/>
</dbReference>
<keyword evidence="10" id="KW-0472">Membrane</keyword>
<dbReference type="SUPFAM" id="SSF56601">
    <property type="entry name" value="beta-lactamase/transpeptidase-like"/>
    <property type="match status" value="1"/>
</dbReference>
<evidence type="ECO:0000259" key="12">
    <source>
        <dbReference type="Pfam" id="PF00912"/>
    </source>
</evidence>
<comment type="catalytic activity">
    <reaction evidence="7">
        <text>Preferential cleavage: (Ac)2-L-Lys-D-Ala-|-D-Ala. Also transpeptidation of peptidyl-alanyl moieties that are N-acyl substituents of D-alanine.</text>
        <dbReference type="EC" id="3.4.16.4"/>
    </reaction>
</comment>
<sequence length="905" mass="95735">MSEHRRKPPQPQGGGRAAARRGQSGSSSGRRAAPRGATGSAADSYGSRSYGPGSPGPGGEERPYGGRAEARRAAQRGGRRRGAEETGPGGRRGGPGGASGPGRGKGRAATAPGKKRFIDYPRTGKDGWRRWVPSWKLVSGVFVGFVGGLVVMIGVGYAMVSIPNENDAAKSQNNVYYWADGTQMVATGTGVNRQNVSIAQIPEAMRWAVISAENKSFYDDSGVDPMGIARAMANMARGGQTQGGSTITQQYVKNTYLSQEQTVTRKFKEMFISIKVGTKLKKDQILQGYLNTSYFGRGAYGIQAAAQTYYGKDAVDLKPSECAVLAALLKGPTYYDPAGNQDLDETATPQANEKRSKERWAWILGEMHKDKHLSDAEYKEAIAQYPKPDGRKATKGMTGQVSYLVDTAKKYVLAHSDITEAKFDKGGYQIYTTFEKDKVSALAKAVKNVQEEKLDPEHRDLDKYVQFGAASVKPDDGAIVALYGGDGYENGHFTNNADTSGVPVGSTWKPFVLAAAMEYGTYKSGGQGVSPLSKYNGDDHLKVRKPDGTYFLNKDNSYFFQENESDHPWGYITLHKAMEQSVNTPFVQLGVDVGMSRVRDVAKAAGILPQSMSQDLNPSFAIGTSTPSAIRMADAYATFAASGKQTDPYSVTAVKYNGTDAPSFVKPKPAPKEAMDPNIANNVTDVLENVIQNGTGKKALALGRAAAGKTGTTDENKSAWFVGYTQQLSTSVAMFRENPKDHKLLSMNGTANTDSIHGGDIPTQVWTEYMKAALKGQSDPGFPKATPIGTVQNQAGAPTPTPSFTPTPSRTPSATPTPTPSKTTPTPTPSASETCGFGWGDDCGDNGNGGGDGGGDGIGGTDTGGTDGGTFPTPTGTETTGTGNSRGNGNGNGSTDGGFFAGQES</sequence>
<comment type="caution">
    <text evidence="13">The sequence shown here is derived from an EMBL/GenBank/DDBJ whole genome shotgun (WGS) entry which is preliminary data.</text>
</comment>
<feature type="compositionally biased region" description="Low complexity" evidence="9">
    <location>
        <begin position="20"/>
        <end position="52"/>
    </location>
</feature>
<name>A0ABW0WHT3_STRNO</name>
<feature type="compositionally biased region" description="Low complexity" evidence="9">
    <location>
        <begin position="869"/>
        <end position="883"/>
    </location>
</feature>
<keyword evidence="4 13" id="KW-0808">Transferase</keyword>
<evidence type="ECO:0000256" key="9">
    <source>
        <dbReference type="SAM" id="MobiDB-lite"/>
    </source>
</evidence>
<dbReference type="SUPFAM" id="SSF53955">
    <property type="entry name" value="Lysozyme-like"/>
    <property type="match status" value="1"/>
</dbReference>
<feature type="compositionally biased region" description="Gly residues" evidence="9">
    <location>
        <begin position="87"/>
        <end position="103"/>
    </location>
</feature>
<evidence type="ECO:0000256" key="6">
    <source>
        <dbReference type="ARBA" id="ARBA00023268"/>
    </source>
</evidence>
<feature type="compositionally biased region" description="Low complexity" evidence="9">
    <location>
        <begin position="806"/>
        <end position="836"/>
    </location>
</feature>
<keyword evidence="10" id="KW-1133">Transmembrane helix</keyword>
<evidence type="ECO:0000259" key="11">
    <source>
        <dbReference type="Pfam" id="PF00905"/>
    </source>
</evidence>
<reference evidence="14" key="1">
    <citation type="journal article" date="2019" name="Int. J. Syst. Evol. Microbiol.">
        <title>The Global Catalogue of Microorganisms (GCM) 10K type strain sequencing project: providing services to taxonomists for standard genome sequencing and annotation.</title>
        <authorList>
            <consortium name="The Broad Institute Genomics Platform"/>
            <consortium name="The Broad Institute Genome Sequencing Center for Infectious Disease"/>
            <person name="Wu L."/>
            <person name="Ma J."/>
        </authorList>
    </citation>
    <scope>NUCLEOTIDE SEQUENCE [LARGE SCALE GENOMIC DNA]</scope>
    <source>
        <strain evidence="14">KCTC 5701</strain>
    </source>
</reference>
<dbReference type="InterPro" id="IPR001264">
    <property type="entry name" value="Glyco_trans_51"/>
</dbReference>
<evidence type="ECO:0000256" key="10">
    <source>
        <dbReference type="SAM" id="Phobius"/>
    </source>
</evidence>
<dbReference type="PANTHER" id="PTHR32282:SF34">
    <property type="entry name" value="PENICILLIN-BINDING PROTEIN 1A"/>
    <property type="match status" value="1"/>
</dbReference>
<dbReference type="InterPro" id="IPR012338">
    <property type="entry name" value="Beta-lactam/transpept-like"/>
</dbReference>
<evidence type="ECO:0000313" key="13">
    <source>
        <dbReference type="EMBL" id="MFC5656504.1"/>
    </source>
</evidence>
<dbReference type="Pfam" id="PF00905">
    <property type="entry name" value="Transpeptidase"/>
    <property type="match status" value="1"/>
</dbReference>
<feature type="compositionally biased region" description="Gly residues" evidence="9">
    <location>
        <begin position="884"/>
        <end position="905"/>
    </location>
</feature>
<dbReference type="InterPro" id="IPR050396">
    <property type="entry name" value="Glycosyltr_51/Transpeptidase"/>
</dbReference>
<keyword evidence="1" id="KW-0121">Carboxypeptidase</keyword>
<keyword evidence="10" id="KW-0812">Transmembrane</keyword>
<keyword evidence="5" id="KW-0378">Hydrolase</keyword>
<dbReference type="GO" id="GO:0016757">
    <property type="term" value="F:glycosyltransferase activity"/>
    <property type="evidence" value="ECO:0007669"/>
    <property type="project" value="UniProtKB-KW"/>
</dbReference>
<evidence type="ECO:0000256" key="2">
    <source>
        <dbReference type="ARBA" id="ARBA00022670"/>
    </source>
</evidence>
<keyword evidence="2" id="KW-0645">Protease</keyword>
<evidence type="ECO:0000256" key="1">
    <source>
        <dbReference type="ARBA" id="ARBA00022645"/>
    </source>
</evidence>